<dbReference type="PANTHER" id="PTHR39419:SF1">
    <property type="entry name" value="SLL0814 PROTEIN"/>
    <property type="match status" value="1"/>
</dbReference>
<name>A0A543IWK9_9ACTN</name>
<evidence type="ECO:0000313" key="2">
    <source>
        <dbReference type="EMBL" id="TQM74937.1"/>
    </source>
</evidence>
<keyword evidence="1" id="KW-1133">Transmembrane helix</keyword>
<accession>A0A543IWK9</accession>
<proteinExistence type="predicted"/>
<feature type="transmembrane region" description="Helical" evidence="1">
    <location>
        <begin position="174"/>
        <end position="194"/>
    </location>
</feature>
<feature type="transmembrane region" description="Helical" evidence="1">
    <location>
        <begin position="109"/>
        <end position="130"/>
    </location>
</feature>
<feature type="transmembrane region" description="Helical" evidence="1">
    <location>
        <begin position="206"/>
        <end position="226"/>
    </location>
</feature>
<feature type="transmembrane region" description="Helical" evidence="1">
    <location>
        <begin position="46"/>
        <end position="64"/>
    </location>
</feature>
<keyword evidence="1" id="KW-0812">Transmembrane</keyword>
<comment type="caution">
    <text evidence="2">The sequence shown here is derived from an EMBL/GenBank/DDBJ whole genome shotgun (WGS) entry which is preliminary data.</text>
</comment>
<organism evidence="2 3">
    <name type="scientific">Thermopolyspora flexuosa</name>
    <dbReference type="NCBI Taxonomy" id="103836"/>
    <lineage>
        <taxon>Bacteria</taxon>
        <taxon>Bacillati</taxon>
        <taxon>Actinomycetota</taxon>
        <taxon>Actinomycetes</taxon>
        <taxon>Streptosporangiales</taxon>
        <taxon>Streptosporangiaceae</taxon>
        <taxon>Thermopolyspora</taxon>
    </lineage>
</organism>
<dbReference type="AlphaFoldDB" id="A0A543IWK9"/>
<sequence>MRAVDHTRGTARRRPAGPAATAGVAALAVMVVLQVASGVSADPARFVTPIVTVLAVSAVCFAAAAQGLPRALAAFAAAALTGYAAEAVGEATGVPFGEYRYTDALWPKIGAVPVAVCVAWGGMGIAAYVVGRAIAPCWAVPLGAAALTAWDLFLDPQMLRLGLWTWAEAGPYRGVPLTNFAGWLLVSLLVMAVIRRTLGTPDRLAGPVALYTVMAAMETIAFAAVFEPRDPLVAAAGGAAMGAFAAAAWWRMRRVETVRPGPATGRARAWQGRRPWHG</sequence>
<dbReference type="EMBL" id="VFPQ01000001">
    <property type="protein sequence ID" value="TQM74937.1"/>
    <property type="molecule type" value="Genomic_DNA"/>
</dbReference>
<feature type="transmembrane region" description="Helical" evidence="1">
    <location>
        <begin position="232"/>
        <end position="250"/>
    </location>
</feature>
<dbReference type="InterPro" id="IPR007354">
    <property type="entry name" value="CruF-like"/>
</dbReference>
<dbReference type="Proteomes" id="UP000319213">
    <property type="component" value="Unassembled WGS sequence"/>
</dbReference>
<feature type="transmembrane region" description="Helical" evidence="1">
    <location>
        <begin position="137"/>
        <end position="154"/>
    </location>
</feature>
<evidence type="ECO:0000256" key="1">
    <source>
        <dbReference type="SAM" id="Phobius"/>
    </source>
</evidence>
<reference evidence="2 3" key="1">
    <citation type="submission" date="2019-06" db="EMBL/GenBank/DDBJ databases">
        <title>Sequencing the genomes of 1000 actinobacteria strains.</title>
        <authorList>
            <person name="Klenk H.-P."/>
        </authorList>
    </citation>
    <scope>NUCLEOTIDE SEQUENCE [LARGE SCALE GENOMIC DNA]</scope>
    <source>
        <strain evidence="2 3">DSM 43186</strain>
    </source>
</reference>
<keyword evidence="1" id="KW-0472">Membrane</keyword>
<protein>
    <submittedName>
        <fullName evidence="2">Putative membrane protein</fullName>
    </submittedName>
</protein>
<keyword evidence="3" id="KW-1185">Reference proteome</keyword>
<evidence type="ECO:0000313" key="3">
    <source>
        <dbReference type="Proteomes" id="UP000319213"/>
    </source>
</evidence>
<gene>
    <name evidence="2" type="ORF">FHX40_1623</name>
</gene>
<dbReference type="Pfam" id="PF04240">
    <property type="entry name" value="Caroten_synth"/>
    <property type="match status" value="1"/>
</dbReference>
<feature type="transmembrane region" description="Helical" evidence="1">
    <location>
        <begin position="71"/>
        <end position="89"/>
    </location>
</feature>
<feature type="transmembrane region" description="Helical" evidence="1">
    <location>
        <begin position="20"/>
        <end position="40"/>
    </location>
</feature>
<dbReference type="PANTHER" id="PTHR39419">
    <property type="entry name" value="SLL0814 PROTEIN"/>
    <property type="match status" value="1"/>
</dbReference>